<protein>
    <submittedName>
        <fullName evidence="6">Patatin</fullName>
    </submittedName>
</protein>
<dbReference type="AlphaFoldDB" id="A0A6F9E5C3"/>
<dbReference type="SUPFAM" id="SSF52151">
    <property type="entry name" value="FabD/lysophospholipase-like"/>
    <property type="match status" value="1"/>
</dbReference>
<feature type="short sequence motif" description="GXSXG" evidence="4">
    <location>
        <begin position="46"/>
        <end position="50"/>
    </location>
</feature>
<sequence length="313" mass="34856">MKGYRPVHRPFRLGLALSGGSLRGAGHLGVLQVLEEHGIVPDIVAGVSAGAVVAALYARGMPVAEMIEEAKHLAKARLIDWDVPLRTVLRFLLRYPLYRLGLSPNPKTLLPPGLIQGARLEAYLHRLFLMYPRRCLPCLISATDLYHTETVVLGSLPSLSLSLSPAHRYIRLGEHEWPRAVRASCALPGVFQPARLRERHLVDGAVRNTLPADLLFRAGARRVIAVDLHLGELVDRNMKTFIDVIDRSLTLMFADLAALRLSSYPELRLAPPIPDIGWTDFARIPECIEVGRAYALHQLPLIREYLQRPRTPA</sequence>
<feature type="active site" description="Proton acceptor" evidence="4">
    <location>
        <position position="203"/>
    </location>
</feature>
<dbReference type="GO" id="GO:0016042">
    <property type="term" value="P:lipid catabolic process"/>
    <property type="evidence" value="ECO:0007669"/>
    <property type="project" value="UniProtKB-UniRule"/>
</dbReference>
<feature type="active site" description="Nucleophile" evidence="4">
    <location>
        <position position="48"/>
    </location>
</feature>
<dbReference type="InterPro" id="IPR050301">
    <property type="entry name" value="NTE"/>
</dbReference>
<accession>A0A6F9E5C3</accession>
<dbReference type="RefSeq" id="WP_170085521.1">
    <property type="nucleotide sequence ID" value="NZ_CP047971.1"/>
</dbReference>
<dbReference type="EMBL" id="LR792683">
    <property type="protein sequence ID" value="CAB3392944.1"/>
    <property type="molecule type" value="Genomic_DNA"/>
</dbReference>
<dbReference type="Proteomes" id="UP000502196">
    <property type="component" value="Chromosome"/>
</dbReference>
<name>A0A6F9E5C3_9BACL</name>
<organism evidence="6 7">
    <name type="scientific">Kyrpidia spormannii</name>
    <dbReference type="NCBI Taxonomy" id="2055160"/>
    <lineage>
        <taxon>Bacteria</taxon>
        <taxon>Bacillati</taxon>
        <taxon>Bacillota</taxon>
        <taxon>Bacilli</taxon>
        <taxon>Bacillales</taxon>
        <taxon>Alicyclobacillaceae</taxon>
        <taxon>Kyrpidia</taxon>
    </lineage>
</organism>
<dbReference type="PROSITE" id="PS51635">
    <property type="entry name" value="PNPLA"/>
    <property type="match status" value="1"/>
</dbReference>
<feature type="short sequence motif" description="DGA/G" evidence="4">
    <location>
        <begin position="203"/>
        <end position="205"/>
    </location>
</feature>
<dbReference type="GO" id="GO:0016787">
    <property type="term" value="F:hydrolase activity"/>
    <property type="evidence" value="ECO:0007669"/>
    <property type="project" value="UniProtKB-UniRule"/>
</dbReference>
<dbReference type="PANTHER" id="PTHR14226">
    <property type="entry name" value="NEUROPATHY TARGET ESTERASE/SWISS CHEESE D.MELANOGASTER"/>
    <property type="match status" value="1"/>
</dbReference>
<comment type="caution">
    <text evidence="4">Lacks conserved residue(s) required for the propagation of feature annotation.</text>
</comment>
<reference evidence="6 7" key="1">
    <citation type="submission" date="2020-04" db="EMBL/GenBank/DDBJ databases">
        <authorList>
            <person name="Hogendoorn C."/>
        </authorList>
    </citation>
    <scope>NUCLEOTIDE SEQUENCE [LARGE SCALE GENOMIC DNA]</scope>
    <source>
        <strain evidence="6">COOX1</strain>
    </source>
</reference>
<evidence type="ECO:0000256" key="1">
    <source>
        <dbReference type="ARBA" id="ARBA00022801"/>
    </source>
</evidence>
<evidence type="ECO:0000256" key="3">
    <source>
        <dbReference type="ARBA" id="ARBA00023098"/>
    </source>
</evidence>
<keyword evidence="1 4" id="KW-0378">Hydrolase</keyword>
<keyword evidence="2 4" id="KW-0442">Lipid degradation</keyword>
<evidence type="ECO:0000259" key="5">
    <source>
        <dbReference type="PROSITE" id="PS51635"/>
    </source>
</evidence>
<dbReference type="InterPro" id="IPR016035">
    <property type="entry name" value="Acyl_Trfase/lysoPLipase"/>
</dbReference>
<feature type="domain" description="PNPLA" evidence="5">
    <location>
        <begin position="15"/>
        <end position="216"/>
    </location>
</feature>
<dbReference type="Gene3D" id="3.40.1090.10">
    <property type="entry name" value="Cytosolic phospholipase A2 catalytic domain"/>
    <property type="match status" value="2"/>
</dbReference>
<gene>
    <name evidence="6" type="ORF">COOX1_1663</name>
</gene>
<evidence type="ECO:0000313" key="7">
    <source>
        <dbReference type="Proteomes" id="UP000502196"/>
    </source>
</evidence>
<proteinExistence type="predicted"/>
<evidence type="ECO:0000256" key="2">
    <source>
        <dbReference type="ARBA" id="ARBA00022963"/>
    </source>
</evidence>
<keyword evidence="3 4" id="KW-0443">Lipid metabolism</keyword>
<dbReference type="InterPro" id="IPR002641">
    <property type="entry name" value="PNPLA_dom"/>
</dbReference>
<evidence type="ECO:0000313" key="6">
    <source>
        <dbReference type="EMBL" id="CAB3392944.1"/>
    </source>
</evidence>
<dbReference type="Pfam" id="PF01734">
    <property type="entry name" value="Patatin"/>
    <property type="match status" value="1"/>
</dbReference>
<dbReference type="PANTHER" id="PTHR14226:SF29">
    <property type="entry name" value="NEUROPATHY TARGET ESTERASE SWS"/>
    <property type="match status" value="1"/>
</dbReference>
<evidence type="ECO:0000256" key="4">
    <source>
        <dbReference type="PROSITE-ProRule" id="PRU01161"/>
    </source>
</evidence>